<feature type="transmembrane region" description="Helical" evidence="6">
    <location>
        <begin position="116"/>
        <end position="138"/>
    </location>
</feature>
<feature type="transmembrane region" description="Helical" evidence="6">
    <location>
        <begin position="9"/>
        <end position="26"/>
    </location>
</feature>
<name>A0A8J6XP96_9CYAN</name>
<dbReference type="EMBL" id="JACXAE010000072">
    <property type="protein sequence ID" value="MBD2774786.1"/>
    <property type="molecule type" value="Genomic_DNA"/>
</dbReference>
<protein>
    <submittedName>
        <fullName evidence="7">Flippase-like domain-containing protein</fullName>
    </submittedName>
</protein>
<keyword evidence="3 6" id="KW-0812">Transmembrane</keyword>
<accession>A0A8J6XP96</accession>
<keyword evidence="8" id="KW-1185">Reference proteome</keyword>
<comment type="caution">
    <text evidence="7">The sequence shown here is derived from an EMBL/GenBank/DDBJ whole genome shotgun (WGS) entry which is preliminary data.</text>
</comment>
<feature type="transmembrane region" description="Helical" evidence="6">
    <location>
        <begin position="46"/>
        <end position="63"/>
    </location>
</feature>
<dbReference type="AlphaFoldDB" id="A0A8J6XP96"/>
<dbReference type="InterPro" id="IPR022791">
    <property type="entry name" value="L-PG_synthase/AglD"/>
</dbReference>
<dbReference type="Pfam" id="PF03706">
    <property type="entry name" value="LPG_synthase_TM"/>
    <property type="match status" value="1"/>
</dbReference>
<feature type="transmembrane region" description="Helical" evidence="6">
    <location>
        <begin position="208"/>
        <end position="227"/>
    </location>
</feature>
<feature type="transmembrane region" description="Helical" evidence="6">
    <location>
        <begin position="75"/>
        <end position="96"/>
    </location>
</feature>
<comment type="subcellular location">
    <subcellularLocation>
        <location evidence="1">Cell membrane</location>
        <topology evidence="1">Multi-pass membrane protein</topology>
    </subcellularLocation>
</comment>
<evidence type="ECO:0000313" key="8">
    <source>
        <dbReference type="Proteomes" id="UP000629098"/>
    </source>
</evidence>
<evidence type="ECO:0000256" key="5">
    <source>
        <dbReference type="ARBA" id="ARBA00023136"/>
    </source>
</evidence>
<evidence type="ECO:0000256" key="6">
    <source>
        <dbReference type="SAM" id="Phobius"/>
    </source>
</evidence>
<feature type="transmembrane region" description="Helical" evidence="6">
    <location>
        <begin position="239"/>
        <end position="265"/>
    </location>
</feature>
<dbReference type="Proteomes" id="UP000629098">
    <property type="component" value="Unassembled WGS sequence"/>
</dbReference>
<keyword evidence="5 6" id="KW-0472">Membrane</keyword>
<keyword evidence="4 6" id="KW-1133">Transmembrane helix</keyword>
<evidence type="ECO:0000256" key="3">
    <source>
        <dbReference type="ARBA" id="ARBA00022692"/>
    </source>
</evidence>
<evidence type="ECO:0000313" key="7">
    <source>
        <dbReference type="EMBL" id="MBD2774786.1"/>
    </source>
</evidence>
<keyword evidence="2" id="KW-1003">Cell membrane</keyword>
<proteinExistence type="predicted"/>
<dbReference type="PANTHER" id="PTHR39087">
    <property type="entry name" value="UPF0104 MEMBRANE PROTEIN MJ1595"/>
    <property type="match status" value="1"/>
</dbReference>
<dbReference type="NCBIfam" id="TIGR00374">
    <property type="entry name" value="flippase-like domain"/>
    <property type="match status" value="1"/>
</dbReference>
<dbReference type="PANTHER" id="PTHR39087:SF2">
    <property type="entry name" value="UPF0104 MEMBRANE PROTEIN MJ1595"/>
    <property type="match status" value="1"/>
</dbReference>
<evidence type="ECO:0000256" key="4">
    <source>
        <dbReference type="ARBA" id="ARBA00022989"/>
    </source>
</evidence>
<dbReference type="RefSeq" id="WP_190832261.1">
    <property type="nucleotide sequence ID" value="NZ_CAWPPI010000072.1"/>
</dbReference>
<gene>
    <name evidence="7" type="ORF">ICL16_22625</name>
</gene>
<sequence length="322" mass="35474">MAIGNWRNYARGVIGLLIGTIFLWLALRQTSLEQVQAILSKSNPGWLIFALGLYAADLSFRVSRWRLLLHNVKTLSFKSVGIALIIGYAANNIFPARLGELFRADFAGRRYRLSRSAVMGSIVVERVLDGLIVVLCLVIGKLFVSEQAVLNSLTAVSAIVFTGIFCAIWLLSRKSGQVWERRLPPTIARKIQDFSQGVSAVQGDMGRVVNLCVIIWFLEGMMIWSVLKAVGISLGWQQMLLLLGVVSLSSLIPSAPGFVGTYQFAFAWTVSLFSYEPARGVAAATAVQIFLLGSVTLIGLGLYLYLYFAKSSNQDKDFYQNS</sequence>
<reference evidence="7" key="1">
    <citation type="submission" date="2020-09" db="EMBL/GenBank/DDBJ databases">
        <title>Iningainema tapete sp. nov. (Scytonemataceae, Cyanobacteria) from greenhouses in central Florida (USA) produces two types of nodularin with biosynthetic potential for microcystin-LR and anabaenopeptins.</title>
        <authorList>
            <person name="Berthold D.E."/>
            <person name="Lefler F.W."/>
            <person name="Huang I.-S."/>
            <person name="Abdulla H."/>
            <person name="Zimba P.V."/>
            <person name="Laughinghouse H.D. IV."/>
        </authorList>
    </citation>
    <scope>NUCLEOTIDE SEQUENCE</scope>
    <source>
        <strain evidence="7">BLCCT55</strain>
    </source>
</reference>
<feature type="transmembrane region" description="Helical" evidence="6">
    <location>
        <begin position="150"/>
        <end position="171"/>
    </location>
</feature>
<feature type="transmembrane region" description="Helical" evidence="6">
    <location>
        <begin position="285"/>
        <end position="308"/>
    </location>
</feature>
<organism evidence="7 8">
    <name type="scientific">Iningainema tapete BLCC-T55</name>
    <dbReference type="NCBI Taxonomy" id="2748662"/>
    <lineage>
        <taxon>Bacteria</taxon>
        <taxon>Bacillati</taxon>
        <taxon>Cyanobacteriota</taxon>
        <taxon>Cyanophyceae</taxon>
        <taxon>Nostocales</taxon>
        <taxon>Scytonemataceae</taxon>
        <taxon>Iningainema tapete</taxon>
    </lineage>
</organism>
<evidence type="ECO:0000256" key="1">
    <source>
        <dbReference type="ARBA" id="ARBA00004651"/>
    </source>
</evidence>
<dbReference type="GO" id="GO:0005886">
    <property type="term" value="C:plasma membrane"/>
    <property type="evidence" value="ECO:0007669"/>
    <property type="project" value="UniProtKB-SubCell"/>
</dbReference>
<evidence type="ECO:0000256" key="2">
    <source>
        <dbReference type="ARBA" id="ARBA00022475"/>
    </source>
</evidence>